<keyword evidence="2 6" id="KW-0238">DNA-binding</keyword>
<protein>
    <submittedName>
        <fullName evidence="5">AraC family transcriptional regulator</fullName>
    </submittedName>
    <submittedName>
        <fullName evidence="6">AraC-like DNA-binding protein</fullName>
    </submittedName>
</protein>
<dbReference type="EMBL" id="JACGWW010000006">
    <property type="protein sequence ID" value="MBA8814645.1"/>
    <property type="molecule type" value="Genomic_DNA"/>
</dbReference>
<evidence type="ECO:0000256" key="2">
    <source>
        <dbReference type="ARBA" id="ARBA00023125"/>
    </source>
</evidence>
<comment type="caution">
    <text evidence="6">The sequence shown here is derived from an EMBL/GenBank/DDBJ whole genome shotgun (WGS) entry which is preliminary data.</text>
</comment>
<evidence type="ECO:0000313" key="7">
    <source>
        <dbReference type="Proteomes" id="UP000321154"/>
    </source>
</evidence>
<organism evidence="6 8">
    <name type="scientific">Frigoribacterium faeni</name>
    <dbReference type="NCBI Taxonomy" id="145483"/>
    <lineage>
        <taxon>Bacteria</taxon>
        <taxon>Bacillati</taxon>
        <taxon>Actinomycetota</taxon>
        <taxon>Actinomycetes</taxon>
        <taxon>Micrococcales</taxon>
        <taxon>Microbacteriaceae</taxon>
        <taxon>Frigoribacterium</taxon>
    </lineage>
</organism>
<keyword evidence="1" id="KW-0805">Transcription regulation</keyword>
<dbReference type="InterPro" id="IPR050204">
    <property type="entry name" value="AraC_XylS_family_regulators"/>
</dbReference>
<name>A0A7W3JKU9_9MICO</name>
<accession>A0A7W3JKU9</accession>
<dbReference type="PROSITE" id="PS00041">
    <property type="entry name" value="HTH_ARAC_FAMILY_1"/>
    <property type="match status" value="1"/>
</dbReference>
<reference evidence="5 7" key="1">
    <citation type="submission" date="2019-07" db="EMBL/GenBank/DDBJ databases">
        <title>Whole genome shotgun sequence of Frigoribacterium faeni NBRC 103066.</title>
        <authorList>
            <person name="Hosoyama A."/>
            <person name="Uohara A."/>
            <person name="Ohji S."/>
            <person name="Ichikawa N."/>
        </authorList>
    </citation>
    <scope>NUCLEOTIDE SEQUENCE [LARGE SCALE GENOMIC DNA]</scope>
    <source>
        <strain evidence="5 7">NBRC 103066</strain>
    </source>
</reference>
<dbReference type="Proteomes" id="UP000321154">
    <property type="component" value="Unassembled WGS sequence"/>
</dbReference>
<dbReference type="AlphaFoldDB" id="A0A7W3JKU9"/>
<dbReference type="EMBL" id="BJUV01000016">
    <property type="protein sequence ID" value="GEK83538.1"/>
    <property type="molecule type" value="Genomic_DNA"/>
</dbReference>
<dbReference type="InterPro" id="IPR018062">
    <property type="entry name" value="HTH_AraC-typ_CS"/>
</dbReference>
<dbReference type="Gene3D" id="1.10.10.60">
    <property type="entry name" value="Homeodomain-like"/>
    <property type="match status" value="2"/>
</dbReference>
<dbReference type="Pfam" id="PF12852">
    <property type="entry name" value="Cupin_6"/>
    <property type="match status" value="1"/>
</dbReference>
<evidence type="ECO:0000313" key="6">
    <source>
        <dbReference type="EMBL" id="MBA8814645.1"/>
    </source>
</evidence>
<evidence type="ECO:0000259" key="4">
    <source>
        <dbReference type="PROSITE" id="PS01124"/>
    </source>
</evidence>
<proteinExistence type="predicted"/>
<dbReference type="InterPro" id="IPR032783">
    <property type="entry name" value="AraC_lig"/>
</dbReference>
<evidence type="ECO:0000256" key="1">
    <source>
        <dbReference type="ARBA" id="ARBA00023015"/>
    </source>
</evidence>
<dbReference type="Pfam" id="PF12833">
    <property type="entry name" value="HTH_18"/>
    <property type="match status" value="1"/>
</dbReference>
<dbReference type="InterPro" id="IPR018060">
    <property type="entry name" value="HTH_AraC"/>
</dbReference>
<keyword evidence="7" id="KW-1185">Reference proteome</keyword>
<dbReference type="OrthoDB" id="241790at2"/>
<evidence type="ECO:0000313" key="8">
    <source>
        <dbReference type="Proteomes" id="UP000522688"/>
    </source>
</evidence>
<dbReference type="SUPFAM" id="SSF46689">
    <property type="entry name" value="Homeodomain-like"/>
    <property type="match status" value="2"/>
</dbReference>
<feature type="domain" description="HTH araC/xylS-type" evidence="4">
    <location>
        <begin position="204"/>
        <end position="302"/>
    </location>
</feature>
<sequence length="313" mass="33458">MDVLSEVLDASGVRGSAGARIAAGGDWGVEWLRDRDAVVYAVTAGIAWLTLDGEAPRLLMTGDVVILTAGAAHSLSSEPGADIHSCDVAAAADARRHGGVLRLGDGDVQTQVLGASYSHDPAGSTPVFALLPPVVHLGAHQLGPTLTDVVRLLGREISHPGLATDLLLDRLVDVLLIEILRTWLASSPTIDASWWGVLRDPLLLRAVTRIHEAPGHPWTTEALAREVATSKQTLVRRFSAFAGTTPGAYLTRWRMDLAAHRLRDTDDTLDEIAADVGYTSVYAFSRAFSRERSLPPGRYRTASRIPVESTGSP</sequence>
<dbReference type="RefSeq" id="WP_146855358.1">
    <property type="nucleotide sequence ID" value="NZ_BAAAHR010000003.1"/>
</dbReference>
<reference evidence="6 8" key="2">
    <citation type="submission" date="2020-07" db="EMBL/GenBank/DDBJ databases">
        <title>Sequencing the genomes of 1000 actinobacteria strains.</title>
        <authorList>
            <person name="Klenk H.-P."/>
        </authorList>
    </citation>
    <scope>NUCLEOTIDE SEQUENCE [LARGE SCALE GENOMIC DNA]</scope>
    <source>
        <strain evidence="6 8">DSM 10309</strain>
    </source>
</reference>
<dbReference type="PANTHER" id="PTHR46796:SF13">
    <property type="entry name" value="HTH-TYPE TRANSCRIPTIONAL ACTIVATOR RHAS"/>
    <property type="match status" value="1"/>
</dbReference>
<dbReference type="GO" id="GO:0003700">
    <property type="term" value="F:DNA-binding transcription factor activity"/>
    <property type="evidence" value="ECO:0007669"/>
    <property type="project" value="InterPro"/>
</dbReference>
<dbReference type="SMART" id="SM00342">
    <property type="entry name" value="HTH_ARAC"/>
    <property type="match status" value="1"/>
</dbReference>
<dbReference type="InterPro" id="IPR009057">
    <property type="entry name" value="Homeodomain-like_sf"/>
</dbReference>
<evidence type="ECO:0000256" key="3">
    <source>
        <dbReference type="ARBA" id="ARBA00023163"/>
    </source>
</evidence>
<evidence type="ECO:0000313" key="5">
    <source>
        <dbReference type="EMBL" id="GEK83538.1"/>
    </source>
</evidence>
<dbReference type="Proteomes" id="UP000522688">
    <property type="component" value="Unassembled WGS sequence"/>
</dbReference>
<gene>
    <name evidence="6" type="ORF">FB463_002920</name>
    <name evidence="5" type="ORF">FFA01_18470</name>
</gene>
<dbReference type="PROSITE" id="PS01124">
    <property type="entry name" value="HTH_ARAC_FAMILY_2"/>
    <property type="match status" value="1"/>
</dbReference>
<keyword evidence="3" id="KW-0804">Transcription</keyword>
<dbReference type="PANTHER" id="PTHR46796">
    <property type="entry name" value="HTH-TYPE TRANSCRIPTIONAL ACTIVATOR RHAS-RELATED"/>
    <property type="match status" value="1"/>
</dbReference>
<dbReference type="GO" id="GO:0043565">
    <property type="term" value="F:sequence-specific DNA binding"/>
    <property type="evidence" value="ECO:0007669"/>
    <property type="project" value="InterPro"/>
</dbReference>